<dbReference type="SUPFAM" id="SSF48452">
    <property type="entry name" value="TPR-like"/>
    <property type="match status" value="1"/>
</dbReference>
<dbReference type="SUPFAM" id="SSF46894">
    <property type="entry name" value="C-terminal effector domain of the bipartite response regulators"/>
    <property type="match status" value="1"/>
</dbReference>
<sequence length="963" mass="102383">MRHRSSILIGRDTELQAVMAVLAAARAGRGGAVFLVGESGMGKSRLAAAIAESAYSAGMSLMRGRASAIDPMAPFRPLTEALLSLLRSEDVQPAALGPYGPVLGRLLPGWGDGGSREGDSLVILAEAVLRLTGLVGRDRGCLLALDDLQHADAETLAVLEYLIDNLDLQPTLLLGAIRDEPCAALRIARAAAQRGQCVLIELNQLDRAGLAALAASCLDVAAVPPAVTDLLWAGSGGNPFMIEELVASMAEGGLITATGGVVSIAEELPATLPTTVSRALAQRVEALSPQARDLLTVAAVLGQRFPLTVVQRVTGLSDRELLSLLHGDLAAQLVAPDETTADWYAFHHQLSREAVLAQIDKSARAELAATLADAVEQVHPGLPDAWCQVAATLRRAAGQHGAAGRLYTEVGKRALAQGAAGSAVALLDQAWELLRHDEAASRANALELLVHALAEAGEVERALDSVAILDQVGGLDPRRRAHLHTRLGWAAAVAGRSADGIVQVEAARALLGPDPAAEDTAPIDVVAAHLALDIPGPSQLATAERLARQAAEVAETVPLPVVACQAWQLLGAITRHRDPEEATACLERARSVAVRHQLPIWEIHALIRLGNDDALRTGALDRLEHTRELASAAGAITARYQAEASIALHSILRGEFDTARTLIDGVLPATTRLKLLETTQYVLLLRAVLAGHQGRRRELDEALAEFRAWHGDPALHAPRIHGLAGSFCALLEEDRPRALVELARALDGEDGESSVFHLSGRHGLHLLLTVLCGQTGRAAYEELAANPAGGLRWDRQFACFARAVLLGREGRGEEAAEAVFEALRVGQPYEMSRHLGLRLVGEEALRAGWGEPVDWLRTAESYFHRLEGSSVAGACRALLRKAGVRVSQHREGAGGIPPGLRSVGVTVREFEVLRLLVGRLGNREIAERLHLSPRTVERHVSNLITKTGLPNRIALSEYAADLD</sequence>
<dbReference type="SMART" id="SM00421">
    <property type="entry name" value="HTH_LUXR"/>
    <property type="match status" value="1"/>
</dbReference>
<dbReference type="InterPro" id="IPR027417">
    <property type="entry name" value="P-loop_NTPase"/>
</dbReference>
<evidence type="ECO:0000256" key="2">
    <source>
        <dbReference type="ARBA" id="ARBA00022840"/>
    </source>
</evidence>
<dbReference type="RefSeq" id="WP_185009727.1">
    <property type="nucleotide sequence ID" value="NZ_JACHMH010000001.1"/>
</dbReference>
<evidence type="ECO:0000313" key="5">
    <source>
        <dbReference type="Proteomes" id="UP000533598"/>
    </source>
</evidence>
<keyword evidence="1" id="KW-0547">Nucleotide-binding</keyword>
<dbReference type="InterPro" id="IPR011990">
    <property type="entry name" value="TPR-like_helical_dom_sf"/>
</dbReference>
<dbReference type="InterPro" id="IPR041664">
    <property type="entry name" value="AAA_16"/>
</dbReference>
<dbReference type="PANTHER" id="PTHR16305">
    <property type="entry name" value="TESTICULAR SOLUBLE ADENYLYL CYCLASE"/>
    <property type="match status" value="1"/>
</dbReference>
<dbReference type="EMBL" id="JACHMH010000001">
    <property type="protein sequence ID" value="MBB4682428.1"/>
    <property type="molecule type" value="Genomic_DNA"/>
</dbReference>
<keyword evidence="4" id="KW-0238">DNA-binding</keyword>
<dbReference type="GO" id="GO:0006355">
    <property type="term" value="P:regulation of DNA-templated transcription"/>
    <property type="evidence" value="ECO:0007669"/>
    <property type="project" value="InterPro"/>
</dbReference>
<evidence type="ECO:0000259" key="3">
    <source>
        <dbReference type="PROSITE" id="PS50043"/>
    </source>
</evidence>
<dbReference type="AlphaFoldDB" id="A0A7W7CMB7"/>
<protein>
    <submittedName>
        <fullName evidence="4">DNA-binding CsgD family transcriptional regulator</fullName>
    </submittedName>
</protein>
<dbReference type="SUPFAM" id="SSF52540">
    <property type="entry name" value="P-loop containing nucleoside triphosphate hydrolases"/>
    <property type="match status" value="1"/>
</dbReference>
<dbReference type="CDD" id="cd06170">
    <property type="entry name" value="LuxR_C_like"/>
    <property type="match status" value="1"/>
</dbReference>
<dbReference type="Pfam" id="PF00196">
    <property type="entry name" value="GerE"/>
    <property type="match status" value="1"/>
</dbReference>
<accession>A0A7W7CMB7</accession>
<keyword evidence="2" id="KW-0067">ATP-binding</keyword>
<comment type="caution">
    <text evidence="4">The sequence shown here is derived from an EMBL/GenBank/DDBJ whole genome shotgun (WGS) entry which is preliminary data.</text>
</comment>
<dbReference type="Gene3D" id="3.40.50.300">
    <property type="entry name" value="P-loop containing nucleotide triphosphate hydrolases"/>
    <property type="match status" value="1"/>
</dbReference>
<feature type="domain" description="HTH luxR-type" evidence="3">
    <location>
        <begin position="898"/>
        <end position="963"/>
    </location>
</feature>
<keyword evidence="5" id="KW-1185">Reference proteome</keyword>
<dbReference type="PRINTS" id="PR00038">
    <property type="entry name" value="HTHLUXR"/>
</dbReference>
<dbReference type="Pfam" id="PF13191">
    <property type="entry name" value="AAA_16"/>
    <property type="match status" value="1"/>
</dbReference>
<dbReference type="InterPro" id="IPR000792">
    <property type="entry name" value="Tscrpt_reg_LuxR_C"/>
</dbReference>
<dbReference type="GO" id="GO:0004016">
    <property type="term" value="F:adenylate cyclase activity"/>
    <property type="evidence" value="ECO:0007669"/>
    <property type="project" value="TreeGrafter"/>
</dbReference>
<dbReference type="GO" id="GO:0003677">
    <property type="term" value="F:DNA binding"/>
    <property type="evidence" value="ECO:0007669"/>
    <property type="project" value="UniProtKB-KW"/>
</dbReference>
<evidence type="ECO:0000313" key="4">
    <source>
        <dbReference type="EMBL" id="MBB4682428.1"/>
    </source>
</evidence>
<organism evidence="4 5">
    <name type="scientific">Crossiella cryophila</name>
    <dbReference type="NCBI Taxonomy" id="43355"/>
    <lineage>
        <taxon>Bacteria</taxon>
        <taxon>Bacillati</taxon>
        <taxon>Actinomycetota</taxon>
        <taxon>Actinomycetes</taxon>
        <taxon>Pseudonocardiales</taxon>
        <taxon>Pseudonocardiaceae</taxon>
        <taxon>Crossiella</taxon>
    </lineage>
</organism>
<dbReference type="GO" id="GO:0005524">
    <property type="term" value="F:ATP binding"/>
    <property type="evidence" value="ECO:0007669"/>
    <property type="project" value="UniProtKB-KW"/>
</dbReference>
<name>A0A7W7CMB7_9PSEU</name>
<evidence type="ECO:0000256" key="1">
    <source>
        <dbReference type="ARBA" id="ARBA00022741"/>
    </source>
</evidence>
<gene>
    <name evidence="4" type="ORF">HNR67_008546</name>
</gene>
<dbReference type="InterPro" id="IPR036388">
    <property type="entry name" value="WH-like_DNA-bd_sf"/>
</dbReference>
<dbReference type="Gene3D" id="1.10.10.10">
    <property type="entry name" value="Winged helix-like DNA-binding domain superfamily/Winged helix DNA-binding domain"/>
    <property type="match status" value="1"/>
</dbReference>
<reference evidence="4 5" key="1">
    <citation type="submission" date="2020-08" db="EMBL/GenBank/DDBJ databases">
        <title>Sequencing the genomes of 1000 actinobacteria strains.</title>
        <authorList>
            <person name="Klenk H.-P."/>
        </authorList>
    </citation>
    <scope>NUCLEOTIDE SEQUENCE [LARGE SCALE GENOMIC DNA]</scope>
    <source>
        <strain evidence="4 5">DSM 44230</strain>
    </source>
</reference>
<dbReference type="PANTHER" id="PTHR16305:SF35">
    <property type="entry name" value="TRANSCRIPTIONAL ACTIVATOR DOMAIN"/>
    <property type="match status" value="1"/>
</dbReference>
<dbReference type="Proteomes" id="UP000533598">
    <property type="component" value="Unassembled WGS sequence"/>
</dbReference>
<dbReference type="GO" id="GO:0005737">
    <property type="term" value="C:cytoplasm"/>
    <property type="evidence" value="ECO:0007669"/>
    <property type="project" value="TreeGrafter"/>
</dbReference>
<dbReference type="PROSITE" id="PS50043">
    <property type="entry name" value="HTH_LUXR_2"/>
    <property type="match status" value="1"/>
</dbReference>
<proteinExistence type="predicted"/>
<dbReference type="InterPro" id="IPR016032">
    <property type="entry name" value="Sig_transdc_resp-reg_C-effctor"/>
</dbReference>